<dbReference type="Proteomes" id="UP001482513">
    <property type="component" value="Unassembled WGS sequence"/>
</dbReference>
<comment type="caution">
    <text evidence="2">The sequence shown here is derived from an EMBL/GenBank/DDBJ whole genome shotgun (WGS) entry which is preliminary data.</text>
</comment>
<keyword evidence="2" id="KW-0255">Endonuclease</keyword>
<feature type="transmembrane region" description="Helical" evidence="1">
    <location>
        <begin position="64"/>
        <end position="84"/>
    </location>
</feature>
<dbReference type="GO" id="GO:0004519">
    <property type="term" value="F:endonuclease activity"/>
    <property type="evidence" value="ECO:0007669"/>
    <property type="project" value="UniProtKB-KW"/>
</dbReference>
<gene>
    <name evidence="2" type="ORF">NC992_07590</name>
</gene>
<accession>A0ABV0K2M2</accession>
<evidence type="ECO:0000313" key="2">
    <source>
        <dbReference type="EMBL" id="MEP0946730.1"/>
    </source>
</evidence>
<keyword evidence="3" id="KW-1185">Reference proteome</keyword>
<evidence type="ECO:0000313" key="3">
    <source>
        <dbReference type="Proteomes" id="UP001482513"/>
    </source>
</evidence>
<keyword evidence="2" id="KW-0540">Nuclease</keyword>
<keyword evidence="1" id="KW-0472">Membrane</keyword>
<protein>
    <submittedName>
        <fullName evidence="2">Type I restriction endonuclease subunit R</fullName>
    </submittedName>
</protein>
<dbReference type="EMBL" id="JAMPKX010000002">
    <property type="protein sequence ID" value="MEP0946730.1"/>
    <property type="molecule type" value="Genomic_DNA"/>
</dbReference>
<evidence type="ECO:0000256" key="1">
    <source>
        <dbReference type="SAM" id="Phobius"/>
    </source>
</evidence>
<dbReference type="RefSeq" id="WP_190696657.1">
    <property type="nucleotide sequence ID" value="NZ_JAMPKX010000002.1"/>
</dbReference>
<sequence length="208" mass="23628">MSVAITEAITTLAEAEQRFQLTRTEDETFFWEWSSDLPSLSDTEKAGLADLRQRYLYQRSQGHLLESTVLLLFASPLLTLAGFYDPPFRVKAEESVQLTLQDPEEILQGRLEVLVLKDQLWVVVFESKKTAISVWSALPQTLAYLMATPNHEQPRFALMTNGDDSVFVKLEANQGRRYNLSRVFAALTSNQELDGVLQILKYLGQVLQ</sequence>
<keyword evidence="1" id="KW-0812">Transmembrane</keyword>
<keyword evidence="2" id="KW-0378">Hydrolase</keyword>
<name>A0ABV0K2M2_9CYAN</name>
<organism evidence="2 3">
    <name type="scientific">Leptolyngbya subtilissima DQ-A4</name>
    <dbReference type="NCBI Taxonomy" id="2933933"/>
    <lineage>
        <taxon>Bacteria</taxon>
        <taxon>Bacillati</taxon>
        <taxon>Cyanobacteriota</taxon>
        <taxon>Cyanophyceae</taxon>
        <taxon>Leptolyngbyales</taxon>
        <taxon>Leptolyngbyaceae</taxon>
        <taxon>Leptolyngbya group</taxon>
        <taxon>Leptolyngbya</taxon>
    </lineage>
</organism>
<keyword evidence="1" id="KW-1133">Transmembrane helix</keyword>
<reference evidence="2 3" key="1">
    <citation type="submission" date="2022-04" db="EMBL/GenBank/DDBJ databases">
        <title>Positive selection, recombination, and allopatry shape intraspecific diversity of widespread and dominant cyanobacteria.</title>
        <authorList>
            <person name="Wei J."/>
            <person name="Shu W."/>
            <person name="Hu C."/>
        </authorList>
    </citation>
    <scope>NUCLEOTIDE SEQUENCE [LARGE SCALE GENOMIC DNA]</scope>
    <source>
        <strain evidence="2 3">DQ-A4</strain>
    </source>
</reference>
<proteinExistence type="predicted"/>